<evidence type="ECO:0000256" key="2">
    <source>
        <dbReference type="SAM" id="Phobius"/>
    </source>
</evidence>
<dbReference type="GeneID" id="10510225"/>
<feature type="transmembrane region" description="Helical" evidence="2">
    <location>
        <begin position="133"/>
        <end position="150"/>
    </location>
</feature>
<feature type="region of interest" description="Disordered" evidence="1">
    <location>
        <begin position="65"/>
        <end position="86"/>
    </location>
</feature>
<keyword evidence="2" id="KW-0812">Transmembrane</keyword>
<dbReference type="OMA" id="GACCIWC"/>
<feature type="signal peptide" evidence="3">
    <location>
        <begin position="1"/>
        <end position="21"/>
    </location>
</feature>
<evidence type="ECO:0000256" key="3">
    <source>
        <dbReference type="SAM" id="SignalP"/>
    </source>
</evidence>
<evidence type="ECO:0000313" key="4">
    <source>
        <dbReference type="EMBL" id="EGC39173.1"/>
    </source>
</evidence>
<reference evidence="5" key="1">
    <citation type="journal article" date="2011" name="Genome Biol.">
        <title>Comparative genomics of the social amoebae Dictyostelium discoideum and Dictyostelium purpureum.</title>
        <authorList>
            <consortium name="US DOE Joint Genome Institute (JGI-PGF)"/>
            <person name="Sucgang R."/>
            <person name="Kuo A."/>
            <person name="Tian X."/>
            <person name="Salerno W."/>
            <person name="Parikh A."/>
            <person name="Feasley C.L."/>
            <person name="Dalin E."/>
            <person name="Tu H."/>
            <person name="Huang E."/>
            <person name="Barry K."/>
            <person name="Lindquist E."/>
            <person name="Shapiro H."/>
            <person name="Bruce D."/>
            <person name="Schmutz J."/>
            <person name="Salamov A."/>
            <person name="Fey P."/>
            <person name="Gaudet P."/>
            <person name="Anjard C."/>
            <person name="Babu M.M."/>
            <person name="Basu S."/>
            <person name="Bushmanova Y."/>
            <person name="van der Wel H."/>
            <person name="Katoh-Kurasawa M."/>
            <person name="Dinh C."/>
            <person name="Coutinho P.M."/>
            <person name="Saito T."/>
            <person name="Elias M."/>
            <person name="Schaap P."/>
            <person name="Kay R.R."/>
            <person name="Henrissat B."/>
            <person name="Eichinger L."/>
            <person name="Rivero F."/>
            <person name="Putnam N.H."/>
            <person name="West C.M."/>
            <person name="Loomis W.F."/>
            <person name="Chisholm R.L."/>
            <person name="Shaulsky G."/>
            <person name="Strassmann J.E."/>
            <person name="Queller D.C."/>
            <person name="Kuspa A."/>
            <person name="Grigoriev I.V."/>
        </authorList>
    </citation>
    <scope>NUCLEOTIDE SEQUENCE [LARGE SCALE GENOMIC DNA]</scope>
    <source>
        <strain evidence="5">QSDP1</strain>
    </source>
</reference>
<evidence type="ECO:0000313" key="5">
    <source>
        <dbReference type="Proteomes" id="UP000001064"/>
    </source>
</evidence>
<keyword evidence="5" id="KW-1185">Reference proteome</keyword>
<dbReference type="EMBL" id="GL870962">
    <property type="protein sequence ID" value="EGC39173.1"/>
    <property type="molecule type" value="Genomic_DNA"/>
</dbReference>
<keyword evidence="2" id="KW-0472">Membrane</keyword>
<keyword evidence="3" id="KW-0732">Signal</keyword>
<dbReference type="Proteomes" id="UP000001064">
    <property type="component" value="Unassembled WGS sequence"/>
</dbReference>
<accession>F0ZA50</accession>
<dbReference type="FunCoup" id="F0ZA50">
    <property type="interactions" value="874"/>
</dbReference>
<keyword evidence="2" id="KW-1133">Transmembrane helix</keyword>
<gene>
    <name evidence="4" type="ORF">DICPUDRAFT_75255</name>
</gene>
<dbReference type="RefSeq" id="XP_003284319.1">
    <property type="nucleotide sequence ID" value="XM_003284271.1"/>
</dbReference>
<proteinExistence type="predicted"/>
<feature type="chain" id="PRO_5003264975" evidence="3">
    <location>
        <begin position="22"/>
        <end position="151"/>
    </location>
</feature>
<evidence type="ECO:0000256" key="1">
    <source>
        <dbReference type="SAM" id="MobiDB-lite"/>
    </source>
</evidence>
<organism evidence="4 5">
    <name type="scientific">Dictyostelium purpureum</name>
    <name type="common">Slime mold</name>
    <dbReference type="NCBI Taxonomy" id="5786"/>
    <lineage>
        <taxon>Eukaryota</taxon>
        <taxon>Amoebozoa</taxon>
        <taxon>Evosea</taxon>
        <taxon>Eumycetozoa</taxon>
        <taxon>Dictyostelia</taxon>
        <taxon>Dictyosteliales</taxon>
        <taxon>Dictyosteliaceae</taxon>
        <taxon>Dictyostelium</taxon>
    </lineage>
</organism>
<dbReference type="VEuPathDB" id="AmoebaDB:DICPUDRAFT_75255"/>
<dbReference type="AlphaFoldDB" id="F0ZA50"/>
<dbReference type="KEGG" id="dpp:DICPUDRAFT_75255"/>
<dbReference type="InParanoid" id="F0ZA50"/>
<feature type="compositionally biased region" description="Pro residues" evidence="1">
    <location>
        <begin position="67"/>
        <end position="83"/>
    </location>
</feature>
<dbReference type="eggNOG" id="ENOG502RIP9">
    <property type="taxonomic scope" value="Eukaryota"/>
</dbReference>
<name>F0ZA50_DICPU</name>
<sequence length="151" mass="16451">MKILLFFILLILLVNFKECNSQESSSSSDDQGDNSFCIGKTAYECMSSGACCVWCEGLINGTTPSPSETPTPTPTPTLTPTPTPSNTTGSCHFIPEITTCSDMKFEVCANYNITQCTCNFRGSNSISNFNSIHLSYLVFLIISISIFLNLI</sequence>
<protein>
    <submittedName>
        <fullName evidence="4">Expressed protein</fullName>
    </submittedName>
</protein>